<dbReference type="RefSeq" id="XP_046059268.1">
    <property type="nucleotide sequence ID" value="XM_046206610.1"/>
</dbReference>
<proteinExistence type="predicted"/>
<dbReference type="EMBL" id="JAEUBE010000378">
    <property type="protein sequence ID" value="KAH3662179.1"/>
    <property type="molecule type" value="Genomic_DNA"/>
</dbReference>
<keyword evidence="2" id="KW-1185">Reference proteome</keyword>
<gene>
    <name evidence="1" type="ORF">OGAPHI_005427</name>
</gene>
<comment type="caution">
    <text evidence="1">The sequence shown here is derived from an EMBL/GenBank/DDBJ whole genome shotgun (WGS) entry which is preliminary data.</text>
</comment>
<accession>A0A9P8T1I2</accession>
<evidence type="ECO:0000313" key="1">
    <source>
        <dbReference type="EMBL" id="KAH3662179.1"/>
    </source>
</evidence>
<name>A0A9P8T1I2_9ASCO</name>
<reference evidence="1" key="1">
    <citation type="journal article" date="2021" name="Open Biol.">
        <title>Shared evolutionary footprints suggest mitochondrial oxidative damage underlies multiple complex I losses in fungi.</title>
        <authorList>
            <person name="Schikora-Tamarit M.A."/>
            <person name="Marcet-Houben M."/>
            <person name="Nosek J."/>
            <person name="Gabaldon T."/>
        </authorList>
    </citation>
    <scope>NUCLEOTIDE SEQUENCE</scope>
    <source>
        <strain evidence="1">CBS6075</strain>
    </source>
</reference>
<dbReference type="GeneID" id="70237391"/>
<evidence type="ECO:0000313" key="2">
    <source>
        <dbReference type="Proteomes" id="UP000769157"/>
    </source>
</evidence>
<sequence>MVGPVLGMATLGLLLFRELEERLAPLEHALLVLLGDPVVDDVQKPNVGHGIHHLLADPATLLHAAVVELGEINKRDSVGSHCNTCFQQAFGLAETEVGDSNGTDFAGVQQLLHGFPGVDIVDICWLGRRRLQKGSLVAGKRIMHQIQVNVIQLELFQALLQSRQHILWSVVGIPQLRGDKDIFTVDAAVLDSIAHLGLIAVDGGSVDVLVAVFQGVLDSKSHLVGLGLPGS</sequence>
<dbReference type="AlphaFoldDB" id="A0A9P8T1I2"/>
<dbReference type="Proteomes" id="UP000769157">
    <property type="component" value="Unassembled WGS sequence"/>
</dbReference>
<protein>
    <submittedName>
        <fullName evidence="1">Uncharacterized protein</fullName>
    </submittedName>
</protein>
<organism evidence="1 2">
    <name type="scientific">Ogataea philodendri</name>
    <dbReference type="NCBI Taxonomy" id="1378263"/>
    <lineage>
        <taxon>Eukaryota</taxon>
        <taxon>Fungi</taxon>
        <taxon>Dikarya</taxon>
        <taxon>Ascomycota</taxon>
        <taxon>Saccharomycotina</taxon>
        <taxon>Pichiomycetes</taxon>
        <taxon>Pichiales</taxon>
        <taxon>Pichiaceae</taxon>
        <taxon>Ogataea</taxon>
    </lineage>
</organism>
<reference evidence="1" key="2">
    <citation type="submission" date="2021-01" db="EMBL/GenBank/DDBJ databases">
        <authorList>
            <person name="Schikora-Tamarit M.A."/>
        </authorList>
    </citation>
    <scope>NUCLEOTIDE SEQUENCE</scope>
    <source>
        <strain evidence="1">CBS6075</strain>
    </source>
</reference>